<dbReference type="AlphaFoldDB" id="A0A423PMF3"/>
<sequence length="219" mass="23170">MTLGAPPEPPSDCGRCPRLVALRERVRRDHPDHHAAPVPGFGPGDAALLIVGLAPGLHGANASGRPFTGDGAGDLLYPALHAHGFASAPCSRGPGDGLTLRDCRLTNAVRCLPPGNRPVAAEINQCNHFLAAEMRRPRVLLALGGLAHKAVIRALELRQASHPFGHAAEHSLPGERVLLDSYHCSRYNTNTGRLTPAMFAAVFARARQLVDGQGLPADR</sequence>
<evidence type="ECO:0000256" key="3">
    <source>
        <dbReference type="ARBA" id="ARBA00022763"/>
    </source>
</evidence>
<keyword evidence="3" id="KW-0227">DNA damage</keyword>
<keyword evidence="6" id="KW-0411">Iron-sulfur</keyword>
<dbReference type="Gene3D" id="3.40.470.10">
    <property type="entry name" value="Uracil-DNA glycosylase-like domain"/>
    <property type="match status" value="1"/>
</dbReference>
<dbReference type="GO" id="GO:0006284">
    <property type="term" value="P:base-excision repair"/>
    <property type="evidence" value="ECO:0007669"/>
    <property type="project" value="InterPro"/>
</dbReference>
<dbReference type="GO" id="GO:0051539">
    <property type="term" value="F:4 iron, 4 sulfur cluster binding"/>
    <property type="evidence" value="ECO:0007669"/>
    <property type="project" value="UniProtKB-KW"/>
</dbReference>
<dbReference type="SMART" id="SM00986">
    <property type="entry name" value="UDG"/>
    <property type="match status" value="1"/>
</dbReference>
<evidence type="ECO:0000256" key="9">
    <source>
        <dbReference type="ARBA" id="ARBA00023887"/>
    </source>
</evidence>
<dbReference type="InterPro" id="IPR051536">
    <property type="entry name" value="UDG_Type-4/5"/>
</dbReference>
<reference evidence="11 12" key="1">
    <citation type="submission" date="2013-10" db="EMBL/GenBank/DDBJ databases">
        <title>Salinisphaera halophila YIM 95161 Genome Sequencing.</title>
        <authorList>
            <person name="Lai Q."/>
            <person name="Li C."/>
            <person name="Shao Z."/>
        </authorList>
    </citation>
    <scope>NUCLEOTIDE SEQUENCE [LARGE SCALE GENOMIC DNA]</scope>
    <source>
        <strain evidence="11 12">YIM 95161</strain>
    </source>
</reference>
<name>A0A423PMF3_9GAMM</name>
<evidence type="ECO:0000256" key="6">
    <source>
        <dbReference type="ARBA" id="ARBA00023014"/>
    </source>
</evidence>
<evidence type="ECO:0000256" key="5">
    <source>
        <dbReference type="ARBA" id="ARBA00023004"/>
    </source>
</evidence>
<keyword evidence="5" id="KW-0408">Iron</keyword>
<gene>
    <name evidence="11" type="ORF">SAHL_12175</name>
</gene>
<dbReference type="InterPro" id="IPR005122">
    <property type="entry name" value="Uracil-DNA_glycosylase-like"/>
</dbReference>
<accession>A0A423PMF3</accession>
<comment type="caution">
    <text evidence="11">The sequence shown here is derived from an EMBL/GenBank/DDBJ whole genome shotgun (WGS) entry which is preliminary data.</text>
</comment>
<dbReference type="GO" id="GO:0004844">
    <property type="term" value="F:uracil DNA N-glycosylase activity"/>
    <property type="evidence" value="ECO:0007669"/>
    <property type="project" value="InterPro"/>
</dbReference>
<evidence type="ECO:0000256" key="1">
    <source>
        <dbReference type="ARBA" id="ARBA00022485"/>
    </source>
</evidence>
<feature type="domain" description="Uracil-DNA glycosylase-like" evidence="10">
    <location>
        <begin position="39"/>
        <end position="203"/>
    </location>
</feature>
<dbReference type="PANTHER" id="PTHR33693:SF3">
    <property type="entry name" value="TYPE-5 URACIL-DNA GLYCOSYLASE"/>
    <property type="match status" value="1"/>
</dbReference>
<dbReference type="GO" id="GO:0033958">
    <property type="term" value="F:DNA-deoxyinosine glycosylase activity"/>
    <property type="evidence" value="ECO:0007669"/>
    <property type="project" value="InterPro"/>
</dbReference>
<dbReference type="Proteomes" id="UP000285123">
    <property type="component" value="Unassembled WGS sequence"/>
</dbReference>
<evidence type="ECO:0000313" key="11">
    <source>
        <dbReference type="EMBL" id="ROO26681.1"/>
    </source>
</evidence>
<proteinExistence type="inferred from homology"/>
<dbReference type="PANTHER" id="PTHR33693">
    <property type="entry name" value="TYPE-5 URACIL-DNA GLYCOSYLASE"/>
    <property type="match status" value="1"/>
</dbReference>
<evidence type="ECO:0000313" key="12">
    <source>
        <dbReference type="Proteomes" id="UP000285123"/>
    </source>
</evidence>
<organism evidence="11 12">
    <name type="scientific">Salinisphaera orenii YIM 95161</name>
    <dbReference type="NCBI Taxonomy" id="1051139"/>
    <lineage>
        <taxon>Bacteria</taxon>
        <taxon>Pseudomonadati</taxon>
        <taxon>Pseudomonadota</taxon>
        <taxon>Gammaproteobacteria</taxon>
        <taxon>Salinisphaerales</taxon>
        <taxon>Salinisphaeraceae</taxon>
        <taxon>Salinisphaera</taxon>
    </lineage>
</organism>
<protein>
    <recommendedName>
        <fullName evidence="9">Type-5 uracil-DNA glycosylase</fullName>
    </recommendedName>
</protein>
<evidence type="ECO:0000256" key="7">
    <source>
        <dbReference type="ARBA" id="ARBA00023204"/>
    </source>
</evidence>
<dbReference type="Pfam" id="PF03167">
    <property type="entry name" value="UDG"/>
    <property type="match status" value="1"/>
</dbReference>
<evidence type="ECO:0000256" key="4">
    <source>
        <dbReference type="ARBA" id="ARBA00022801"/>
    </source>
</evidence>
<keyword evidence="7" id="KW-0234">DNA repair</keyword>
<dbReference type="InterPro" id="IPR044147">
    <property type="entry name" value="UdgB-like"/>
</dbReference>
<dbReference type="CDD" id="cd10031">
    <property type="entry name" value="UDG-F5_TTUDGB_like"/>
    <property type="match status" value="1"/>
</dbReference>
<evidence type="ECO:0000256" key="2">
    <source>
        <dbReference type="ARBA" id="ARBA00022723"/>
    </source>
</evidence>
<evidence type="ECO:0000256" key="8">
    <source>
        <dbReference type="ARBA" id="ARBA00023779"/>
    </source>
</evidence>
<keyword evidence="1" id="KW-0004">4Fe-4S</keyword>
<dbReference type="GO" id="GO:0046872">
    <property type="term" value="F:metal ion binding"/>
    <property type="evidence" value="ECO:0007669"/>
    <property type="project" value="UniProtKB-KW"/>
</dbReference>
<keyword evidence="2" id="KW-0479">Metal-binding</keyword>
<comment type="similarity">
    <text evidence="8">Belongs to the uracil-DNA glycosylase (UDG) superfamily. Type 5 (UDGb) family.</text>
</comment>
<evidence type="ECO:0000259" key="10">
    <source>
        <dbReference type="SMART" id="SM00986"/>
    </source>
</evidence>
<dbReference type="InterPro" id="IPR036895">
    <property type="entry name" value="Uracil-DNA_glycosylase-like_sf"/>
</dbReference>
<keyword evidence="4" id="KW-0378">Hydrolase</keyword>
<dbReference type="SMART" id="SM00987">
    <property type="entry name" value="UreE_C"/>
    <property type="match status" value="1"/>
</dbReference>
<dbReference type="EMBL" id="AYKF01000099">
    <property type="protein sequence ID" value="ROO26681.1"/>
    <property type="molecule type" value="Genomic_DNA"/>
</dbReference>
<dbReference type="SUPFAM" id="SSF52141">
    <property type="entry name" value="Uracil-DNA glycosylase-like"/>
    <property type="match status" value="1"/>
</dbReference>